<keyword evidence="2" id="KW-0472">Membrane</keyword>
<dbReference type="Proteomes" id="UP000823941">
    <property type="component" value="Chromosome 25"/>
</dbReference>
<keyword evidence="2" id="KW-1133">Transmembrane helix</keyword>
<comment type="caution">
    <text evidence="3">The sequence shown here is derived from an EMBL/GenBank/DDBJ whole genome shotgun (WGS) entry which is preliminary data.</text>
</comment>
<evidence type="ECO:0000256" key="1">
    <source>
        <dbReference type="SAM" id="MobiDB-lite"/>
    </source>
</evidence>
<sequence>MSWRSGGSVRSLPAPATHHVLDSLYERKGDNKSVRVLTVLVYVFCVSLAAIMLSLYYVFFWEPKDAPYAQRKVAHTVEKQTSTTPLPTCLMPYTGGSNISMNDSASLEPFENATSTEDVPSEEPPSIDPAPTAGDDYDGNHTSLAPPDTPGQAT</sequence>
<dbReference type="InterPro" id="IPR029162">
    <property type="entry name" value="InaF-motif"/>
</dbReference>
<accession>A0ABQ7PYX8</accession>
<dbReference type="EMBL" id="JAHIBW010000025">
    <property type="protein sequence ID" value="KAG7297918.1"/>
    <property type="molecule type" value="Genomic_DNA"/>
</dbReference>
<organism evidence="3 4">
    <name type="scientific">Plutella xylostella</name>
    <name type="common">Diamondback moth</name>
    <name type="synonym">Plutella maculipennis</name>
    <dbReference type="NCBI Taxonomy" id="51655"/>
    <lineage>
        <taxon>Eukaryota</taxon>
        <taxon>Metazoa</taxon>
        <taxon>Ecdysozoa</taxon>
        <taxon>Arthropoda</taxon>
        <taxon>Hexapoda</taxon>
        <taxon>Insecta</taxon>
        <taxon>Pterygota</taxon>
        <taxon>Neoptera</taxon>
        <taxon>Endopterygota</taxon>
        <taxon>Lepidoptera</taxon>
        <taxon>Glossata</taxon>
        <taxon>Ditrysia</taxon>
        <taxon>Yponomeutoidea</taxon>
        <taxon>Plutellidae</taxon>
        <taxon>Plutella</taxon>
    </lineage>
</organism>
<dbReference type="Pfam" id="PF15018">
    <property type="entry name" value="InaF-motif"/>
    <property type="match status" value="1"/>
</dbReference>
<feature type="region of interest" description="Disordered" evidence="1">
    <location>
        <begin position="100"/>
        <end position="154"/>
    </location>
</feature>
<reference evidence="3 4" key="1">
    <citation type="submission" date="2021-06" db="EMBL/GenBank/DDBJ databases">
        <title>A haploid diamondback moth (Plutella xylostella L.) genome assembly resolves 31 chromosomes and identifies a diamide resistance mutation.</title>
        <authorList>
            <person name="Ward C.M."/>
            <person name="Perry K.D."/>
            <person name="Baker G."/>
            <person name="Powis K."/>
            <person name="Heckel D.G."/>
            <person name="Baxter S.W."/>
        </authorList>
    </citation>
    <scope>NUCLEOTIDE SEQUENCE [LARGE SCALE GENOMIC DNA]</scope>
    <source>
        <strain evidence="3 4">LV</strain>
        <tissue evidence="3">Single pupa</tissue>
    </source>
</reference>
<gene>
    <name evidence="3" type="ORF">JYU34_018673</name>
</gene>
<evidence type="ECO:0000256" key="2">
    <source>
        <dbReference type="SAM" id="Phobius"/>
    </source>
</evidence>
<protein>
    <recommendedName>
        <fullName evidence="5">Transmembrane protein INAFM2</fullName>
    </recommendedName>
</protein>
<keyword evidence="2" id="KW-0812">Transmembrane</keyword>
<dbReference type="PANTHER" id="PTHR34929">
    <property type="entry name" value="ZGC:153157"/>
    <property type="match status" value="1"/>
</dbReference>
<proteinExistence type="predicted"/>
<evidence type="ECO:0000313" key="3">
    <source>
        <dbReference type="EMBL" id="KAG7297918.1"/>
    </source>
</evidence>
<evidence type="ECO:0000313" key="4">
    <source>
        <dbReference type="Proteomes" id="UP000823941"/>
    </source>
</evidence>
<dbReference type="PANTHER" id="PTHR34929:SF1">
    <property type="entry name" value="INAF MOTIF CONTAINING 2"/>
    <property type="match status" value="1"/>
</dbReference>
<feature type="transmembrane region" description="Helical" evidence="2">
    <location>
        <begin position="36"/>
        <end position="61"/>
    </location>
</feature>
<name>A0ABQ7PYX8_PLUXY</name>
<keyword evidence="4" id="KW-1185">Reference proteome</keyword>
<evidence type="ECO:0008006" key="5">
    <source>
        <dbReference type="Google" id="ProtNLM"/>
    </source>
</evidence>